<evidence type="ECO:0000256" key="3">
    <source>
        <dbReference type="ARBA" id="ARBA00023163"/>
    </source>
</evidence>
<dbReference type="InterPro" id="IPR028082">
    <property type="entry name" value="Peripla_BP_I"/>
</dbReference>
<reference evidence="5 6" key="1">
    <citation type="submission" date="2017-05" db="EMBL/GenBank/DDBJ databases">
        <title>Complete and WGS of Bordetella genogroups.</title>
        <authorList>
            <person name="Spilker T."/>
            <person name="LiPuma J."/>
        </authorList>
    </citation>
    <scope>NUCLEOTIDE SEQUENCE [LARGE SCALE GENOMIC DNA]</scope>
    <source>
        <strain evidence="5 6">AU7206</strain>
    </source>
</reference>
<dbReference type="Gene3D" id="1.10.260.40">
    <property type="entry name" value="lambda repressor-like DNA-binding domains"/>
    <property type="match status" value="1"/>
</dbReference>
<dbReference type="Pfam" id="PF00356">
    <property type="entry name" value="LacI"/>
    <property type="match status" value="1"/>
</dbReference>
<dbReference type="Proteomes" id="UP000194161">
    <property type="component" value="Chromosome"/>
</dbReference>
<dbReference type="CDD" id="cd01575">
    <property type="entry name" value="PBP1_GntR"/>
    <property type="match status" value="1"/>
</dbReference>
<dbReference type="PRINTS" id="PR00036">
    <property type="entry name" value="HTHLACI"/>
</dbReference>
<dbReference type="STRING" id="463040.CAL15_19290"/>
<dbReference type="OrthoDB" id="8770688at2"/>
<proteinExistence type="predicted"/>
<dbReference type="Pfam" id="PF13377">
    <property type="entry name" value="Peripla_BP_3"/>
    <property type="match status" value="1"/>
</dbReference>
<evidence type="ECO:0000259" key="4">
    <source>
        <dbReference type="PROSITE" id="PS50932"/>
    </source>
</evidence>
<protein>
    <recommendedName>
        <fullName evidence="4">HTH lacI-type domain-containing protein</fullName>
    </recommendedName>
</protein>
<dbReference type="PROSITE" id="PS00356">
    <property type="entry name" value="HTH_LACI_1"/>
    <property type="match status" value="1"/>
</dbReference>
<keyword evidence="6" id="KW-1185">Reference proteome</keyword>
<dbReference type="Gene3D" id="3.40.50.2300">
    <property type="match status" value="2"/>
</dbReference>
<evidence type="ECO:0000313" key="5">
    <source>
        <dbReference type="EMBL" id="ARP96328.1"/>
    </source>
</evidence>
<keyword evidence="3" id="KW-0804">Transcription</keyword>
<evidence type="ECO:0000256" key="1">
    <source>
        <dbReference type="ARBA" id="ARBA00023015"/>
    </source>
</evidence>
<dbReference type="SUPFAM" id="SSF53822">
    <property type="entry name" value="Periplasmic binding protein-like I"/>
    <property type="match status" value="1"/>
</dbReference>
<dbReference type="EMBL" id="CP021111">
    <property type="protein sequence ID" value="ARP96328.1"/>
    <property type="molecule type" value="Genomic_DNA"/>
</dbReference>
<dbReference type="PANTHER" id="PTHR30146:SF33">
    <property type="entry name" value="TRANSCRIPTIONAL REGULATOR"/>
    <property type="match status" value="1"/>
</dbReference>
<dbReference type="SUPFAM" id="SSF47413">
    <property type="entry name" value="lambda repressor-like DNA-binding domains"/>
    <property type="match status" value="1"/>
</dbReference>
<evidence type="ECO:0000313" key="6">
    <source>
        <dbReference type="Proteomes" id="UP000194161"/>
    </source>
</evidence>
<dbReference type="InterPro" id="IPR000843">
    <property type="entry name" value="HTH_LacI"/>
</dbReference>
<dbReference type="GO" id="GO:0003700">
    <property type="term" value="F:DNA-binding transcription factor activity"/>
    <property type="evidence" value="ECO:0007669"/>
    <property type="project" value="TreeGrafter"/>
</dbReference>
<keyword evidence="1" id="KW-0805">Transcription regulation</keyword>
<dbReference type="KEGG" id="bgm:CAL15_19290"/>
<organism evidence="5 6">
    <name type="scientific">Bordetella genomosp. 13</name>
    <dbReference type="NCBI Taxonomy" id="463040"/>
    <lineage>
        <taxon>Bacteria</taxon>
        <taxon>Pseudomonadati</taxon>
        <taxon>Pseudomonadota</taxon>
        <taxon>Betaproteobacteria</taxon>
        <taxon>Burkholderiales</taxon>
        <taxon>Alcaligenaceae</taxon>
        <taxon>Bordetella</taxon>
    </lineage>
</organism>
<gene>
    <name evidence="5" type="ORF">CAL15_19290</name>
</gene>
<dbReference type="GO" id="GO:0000976">
    <property type="term" value="F:transcription cis-regulatory region binding"/>
    <property type="evidence" value="ECO:0007669"/>
    <property type="project" value="TreeGrafter"/>
</dbReference>
<dbReference type="InterPro" id="IPR046335">
    <property type="entry name" value="LacI/GalR-like_sensor"/>
</dbReference>
<keyword evidence="2" id="KW-0238">DNA-binding</keyword>
<accession>A0A1W6ZFY6</accession>
<feature type="domain" description="HTH lacI-type" evidence="4">
    <location>
        <begin position="16"/>
        <end position="70"/>
    </location>
</feature>
<evidence type="ECO:0000256" key="2">
    <source>
        <dbReference type="ARBA" id="ARBA00023125"/>
    </source>
</evidence>
<dbReference type="InterPro" id="IPR010982">
    <property type="entry name" value="Lambda_DNA-bd_dom_sf"/>
</dbReference>
<dbReference type="AlphaFoldDB" id="A0A1W6ZFY6"/>
<dbReference type="CDD" id="cd01392">
    <property type="entry name" value="HTH_LacI"/>
    <property type="match status" value="1"/>
</dbReference>
<name>A0A1W6ZFY6_9BORD</name>
<sequence length="345" mass="36844">MPRHIRPSAATTPGSARMSDVAREAGVSLVTVSRVINTPEKVAPPTLAAVRQAIERLGYVPNLMAGSLASNRSRIVAAIVPTISNLVFSETIEALTQTLAHEGYQLLLGQSGYRPAEEAALVDTFLGRRVDGLVLTGVAQPEALRAKLRRAGVPVVQTWDLPSPQQPQPIDMLAGFSNLDAGRAAARHLLARGHRALAFIGADEARSRMRLEGLRAEAEAHGAAPVDVELIPPPAQVDEAGDRMLRLLERRPDVTALFCNNDLLAAGVLFACQQRGWPVPGRLAVMGFGDLPIAMAASPRLTTVRIRRAEMGVRAGQMLLARLAGAGPRDARVDIGFEVVERDSA</sequence>
<dbReference type="SMART" id="SM00354">
    <property type="entry name" value="HTH_LACI"/>
    <property type="match status" value="1"/>
</dbReference>
<dbReference type="PANTHER" id="PTHR30146">
    <property type="entry name" value="LACI-RELATED TRANSCRIPTIONAL REPRESSOR"/>
    <property type="match status" value="1"/>
</dbReference>
<dbReference type="PROSITE" id="PS50932">
    <property type="entry name" value="HTH_LACI_2"/>
    <property type="match status" value="1"/>
</dbReference>